<evidence type="ECO:0000256" key="1">
    <source>
        <dbReference type="ARBA" id="ARBA00004236"/>
    </source>
</evidence>
<dbReference type="GO" id="GO:0006935">
    <property type="term" value="P:chemotaxis"/>
    <property type="evidence" value="ECO:0007669"/>
    <property type="project" value="InterPro"/>
</dbReference>
<feature type="transmembrane region" description="Helical" evidence="8">
    <location>
        <begin position="7"/>
        <end position="30"/>
    </location>
</feature>
<dbReference type="InterPro" id="IPR004089">
    <property type="entry name" value="MCPsignal_dom"/>
</dbReference>
<keyword evidence="12" id="KW-1185">Reference proteome</keyword>
<dbReference type="Pfam" id="PF00672">
    <property type="entry name" value="HAMP"/>
    <property type="match status" value="1"/>
</dbReference>
<dbReference type="InterPro" id="IPR004090">
    <property type="entry name" value="Chemotax_Me-accpt_rcpt"/>
</dbReference>
<comment type="caution">
    <text evidence="11">The sequence shown here is derived from an EMBL/GenBank/DDBJ whole genome shotgun (WGS) entry which is preliminary data.</text>
</comment>
<dbReference type="RefSeq" id="WP_052002394.1">
    <property type="nucleotide sequence ID" value="NZ_BAUT01000085.1"/>
</dbReference>
<keyword evidence="8" id="KW-1133">Transmembrane helix</keyword>
<evidence type="ECO:0000259" key="9">
    <source>
        <dbReference type="PROSITE" id="PS50111"/>
    </source>
</evidence>
<feature type="region of interest" description="Disordered" evidence="7">
    <location>
        <begin position="261"/>
        <end position="294"/>
    </location>
</feature>
<dbReference type="PANTHER" id="PTHR32089">
    <property type="entry name" value="METHYL-ACCEPTING CHEMOTAXIS PROTEIN MCPB"/>
    <property type="match status" value="1"/>
</dbReference>
<sequence length="433" mass="47189">MKLGFKLFCSFLSIIVIFVGLSIFAIVNMAHLNDGAIEMYEEGLLPTSYLVELSRLTENTRVQMVSSLLNENPAITDGALENLEEIQGWIGLYGSTELTIEEEEIFNSFVTEWNRFDERVRLNRDLIYARDYDAALEGLRLGGDIYYNATENLTKLADQNLLLSEQLTEAKQETYELSRITMLIGVLFAITLAVVITIVLSRYITKAIKLIVERLHQIADGDLSGEELRIKSKDEIRSLATGVNNMQASLRDLVSSTTEASQQVSASSEELSASAEQSTEATEQMAELAQASAEGADRQLNSINDVSSAVEQMAASIQQIAQNSEDMTKSSEVASKHTVSGADSLMLVDEQMNSISDAVQTTSTSVEKLGAKSAEISEIVHLITGIAEQTNLLALNAAIEAARAGEHGKGFAVVADEVRKLAEESKSSASQII</sequence>
<dbReference type="GO" id="GO:0004888">
    <property type="term" value="F:transmembrane signaling receptor activity"/>
    <property type="evidence" value="ECO:0007669"/>
    <property type="project" value="InterPro"/>
</dbReference>
<evidence type="ECO:0000256" key="2">
    <source>
        <dbReference type="ARBA" id="ARBA00022475"/>
    </source>
</evidence>
<evidence type="ECO:0000256" key="5">
    <source>
        <dbReference type="ARBA" id="ARBA00029447"/>
    </source>
</evidence>
<keyword evidence="2" id="KW-1003">Cell membrane</keyword>
<keyword evidence="8" id="KW-0812">Transmembrane</keyword>
<name>W4Q860_9BACI</name>
<dbReference type="Gene3D" id="1.10.287.950">
    <property type="entry name" value="Methyl-accepting chemotaxis protein"/>
    <property type="match status" value="1"/>
</dbReference>
<dbReference type="SMART" id="SM00304">
    <property type="entry name" value="HAMP"/>
    <property type="match status" value="1"/>
</dbReference>
<evidence type="ECO:0000256" key="7">
    <source>
        <dbReference type="SAM" id="MobiDB-lite"/>
    </source>
</evidence>
<evidence type="ECO:0000256" key="4">
    <source>
        <dbReference type="ARBA" id="ARBA00023224"/>
    </source>
</evidence>
<dbReference type="Pfam" id="PF00015">
    <property type="entry name" value="MCPsignal"/>
    <property type="match status" value="1"/>
</dbReference>
<feature type="domain" description="Methyl-accepting transducer" evidence="9">
    <location>
        <begin position="274"/>
        <end position="433"/>
    </location>
</feature>
<dbReference type="Pfam" id="PF12729">
    <property type="entry name" value="4HB_MCP_1"/>
    <property type="match status" value="1"/>
</dbReference>
<comment type="subcellular location">
    <subcellularLocation>
        <location evidence="1">Cell membrane</location>
    </subcellularLocation>
</comment>
<dbReference type="SMART" id="SM00283">
    <property type="entry name" value="MA"/>
    <property type="match status" value="1"/>
</dbReference>
<reference evidence="11" key="1">
    <citation type="journal article" date="2014" name="Genome Announc.">
        <title>Draft Genome Sequences of Three Alkaliphilic Bacillus Strains, Bacillus wakoensis JCM 9140T, Bacillus akibai JCM 9157T, and Bacillus hemicellulosilyticus JCM 9152T.</title>
        <authorList>
            <person name="Yuki M."/>
            <person name="Oshima K."/>
            <person name="Suda W."/>
            <person name="Oshida Y."/>
            <person name="Kitamura K."/>
            <person name="Iida T."/>
            <person name="Hattori M."/>
            <person name="Ohkuma M."/>
        </authorList>
    </citation>
    <scope>NUCLEOTIDE SEQUENCE [LARGE SCALE GENOMIC DNA]</scope>
    <source>
        <strain evidence="11">JCM 9140</strain>
    </source>
</reference>
<dbReference type="Gene3D" id="6.10.340.10">
    <property type="match status" value="1"/>
</dbReference>
<gene>
    <name evidence="11" type="ORF">JCM9140_4367</name>
</gene>
<dbReference type="EMBL" id="BAUT01000085">
    <property type="protein sequence ID" value="GAE28160.1"/>
    <property type="molecule type" value="Genomic_DNA"/>
</dbReference>
<proteinExistence type="inferred from homology"/>
<comment type="similarity">
    <text evidence="5">Belongs to the methyl-accepting chemotaxis (MCP) protein family.</text>
</comment>
<dbReference type="InterPro" id="IPR024478">
    <property type="entry name" value="HlyB_4HB_MCP"/>
</dbReference>
<dbReference type="STRING" id="1236970.JCM9140_4367"/>
<organism evidence="11 12">
    <name type="scientific">Halalkalibacter wakoensis JCM 9140</name>
    <dbReference type="NCBI Taxonomy" id="1236970"/>
    <lineage>
        <taxon>Bacteria</taxon>
        <taxon>Bacillati</taxon>
        <taxon>Bacillota</taxon>
        <taxon>Bacilli</taxon>
        <taxon>Bacillales</taxon>
        <taxon>Bacillaceae</taxon>
        <taxon>Halalkalibacter</taxon>
    </lineage>
</organism>
<feature type="transmembrane region" description="Helical" evidence="8">
    <location>
        <begin position="180"/>
        <end position="200"/>
    </location>
</feature>
<dbReference type="PANTHER" id="PTHR32089:SF112">
    <property type="entry name" value="LYSOZYME-LIKE PROTEIN-RELATED"/>
    <property type="match status" value="1"/>
</dbReference>
<dbReference type="Proteomes" id="UP000018890">
    <property type="component" value="Unassembled WGS sequence"/>
</dbReference>
<evidence type="ECO:0000256" key="6">
    <source>
        <dbReference type="PROSITE-ProRule" id="PRU00284"/>
    </source>
</evidence>
<dbReference type="AlphaFoldDB" id="W4Q860"/>
<protein>
    <recommendedName>
        <fullName evidence="13">Methyl-accepting chemotaxis protein</fullName>
    </recommendedName>
</protein>
<dbReference type="GO" id="GO:0007165">
    <property type="term" value="P:signal transduction"/>
    <property type="evidence" value="ECO:0007669"/>
    <property type="project" value="UniProtKB-KW"/>
</dbReference>
<evidence type="ECO:0000259" key="10">
    <source>
        <dbReference type="PROSITE" id="PS50885"/>
    </source>
</evidence>
<feature type="domain" description="HAMP" evidence="10">
    <location>
        <begin position="202"/>
        <end position="255"/>
    </location>
</feature>
<evidence type="ECO:0008006" key="13">
    <source>
        <dbReference type="Google" id="ProtNLM"/>
    </source>
</evidence>
<accession>W4Q860</accession>
<evidence type="ECO:0000313" key="12">
    <source>
        <dbReference type="Proteomes" id="UP000018890"/>
    </source>
</evidence>
<dbReference type="PROSITE" id="PS50885">
    <property type="entry name" value="HAMP"/>
    <property type="match status" value="1"/>
</dbReference>
<dbReference type="GO" id="GO:0005886">
    <property type="term" value="C:plasma membrane"/>
    <property type="evidence" value="ECO:0007669"/>
    <property type="project" value="UniProtKB-SubCell"/>
</dbReference>
<keyword evidence="3 8" id="KW-0472">Membrane</keyword>
<keyword evidence="4 6" id="KW-0807">Transducer</keyword>
<dbReference type="PROSITE" id="PS50111">
    <property type="entry name" value="CHEMOTAXIS_TRANSDUC_2"/>
    <property type="match status" value="1"/>
</dbReference>
<evidence type="ECO:0000313" key="11">
    <source>
        <dbReference type="EMBL" id="GAE28160.1"/>
    </source>
</evidence>
<dbReference type="InterPro" id="IPR003660">
    <property type="entry name" value="HAMP_dom"/>
</dbReference>
<dbReference type="SUPFAM" id="SSF58104">
    <property type="entry name" value="Methyl-accepting chemotaxis protein (MCP) signaling domain"/>
    <property type="match status" value="1"/>
</dbReference>
<evidence type="ECO:0000256" key="3">
    <source>
        <dbReference type="ARBA" id="ARBA00023136"/>
    </source>
</evidence>
<dbReference type="PRINTS" id="PR00260">
    <property type="entry name" value="CHEMTRNSDUCR"/>
</dbReference>
<dbReference type="CDD" id="cd06225">
    <property type="entry name" value="HAMP"/>
    <property type="match status" value="1"/>
</dbReference>
<evidence type="ECO:0000256" key="8">
    <source>
        <dbReference type="SAM" id="Phobius"/>
    </source>
</evidence>
<feature type="compositionally biased region" description="Low complexity" evidence="7">
    <location>
        <begin position="261"/>
        <end position="284"/>
    </location>
</feature>